<evidence type="ECO:0000313" key="1">
    <source>
        <dbReference type="EMBL" id="GAF94455.1"/>
    </source>
</evidence>
<reference evidence="1" key="1">
    <citation type="journal article" date="2014" name="Front. Microbiol.">
        <title>High frequency of phylogenetically diverse reductive dehalogenase-homologous genes in deep subseafloor sedimentary metagenomes.</title>
        <authorList>
            <person name="Kawai M."/>
            <person name="Futagami T."/>
            <person name="Toyoda A."/>
            <person name="Takaki Y."/>
            <person name="Nishi S."/>
            <person name="Hori S."/>
            <person name="Arai W."/>
            <person name="Tsubouchi T."/>
            <person name="Morono Y."/>
            <person name="Uchiyama I."/>
            <person name="Ito T."/>
            <person name="Fujiyama A."/>
            <person name="Inagaki F."/>
            <person name="Takami H."/>
        </authorList>
    </citation>
    <scope>NUCLEOTIDE SEQUENCE</scope>
    <source>
        <strain evidence="1">Expedition CK06-06</strain>
    </source>
</reference>
<proteinExistence type="predicted"/>
<protein>
    <submittedName>
        <fullName evidence="1">Uncharacterized protein</fullName>
    </submittedName>
</protein>
<dbReference type="EMBL" id="BARS01010516">
    <property type="protein sequence ID" value="GAF94455.1"/>
    <property type="molecule type" value="Genomic_DNA"/>
</dbReference>
<accession>X0V1F9</accession>
<name>X0V1F9_9ZZZZ</name>
<comment type="caution">
    <text evidence="1">The sequence shown here is derived from an EMBL/GenBank/DDBJ whole genome shotgun (WGS) entry which is preliminary data.</text>
</comment>
<dbReference type="AlphaFoldDB" id="X0V1F9"/>
<sequence length="44" mass="5116">MSLQRICTWCSVIIEKHEHRFYIDGNAVCDSCEAEYFGDDEEDG</sequence>
<organism evidence="1">
    <name type="scientific">marine sediment metagenome</name>
    <dbReference type="NCBI Taxonomy" id="412755"/>
    <lineage>
        <taxon>unclassified sequences</taxon>
        <taxon>metagenomes</taxon>
        <taxon>ecological metagenomes</taxon>
    </lineage>
</organism>
<gene>
    <name evidence="1" type="ORF">S01H1_19467</name>
</gene>